<proteinExistence type="predicted"/>
<evidence type="ECO:0000313" key="1">
    <source>
        <dbReference type="EMBL" id="KAJ6985969.1"/>
    </source>
</evidence>
<reference evidence="1" key="1">
    <citation type="journal article" date="2023" name="Mol. Ecol. Resour.">
        <title>Chromosome-level genome assembly of a triploid poplar Populus alba 'Berolinensis'.</title>
        <authorList>
            <person name="Chen S."/>
            <person name="Yu Y."/>
            <person name="Wang X."/>
            <person name="Wang S."/>
            <person name="Zhang T."/>
            <person name="Zhou Y."/>
            <person name="He R."/>
            <person name="Meng N."/>
            <person name="Wang Y."/>
            <person name="Liu W."/>
            <person name="Liu Z."/>
            <person name="Liu J."/>
            <person name="Guo Q."/>
            <person name="Huang H."/>
            <person name="Sederoff R.R."/>
            <person name="Wang G."/>
            <person name="Qu G."/>
            <person name="Chen S."/>
        </authorList>
    </citation>
    <scope>NUCLEOTIDE SEQUENCE</scope>
    <source>
        <strain evidence="1">SC-2020</strain>
    </source>
</reference>
<organism evidence="1 2">
    <name type="scientific">Populus alba x Populus x berolinensis</name>
    <dbReference type="NCBI Taxonomy" id="444605"/>
    <lineage>
        <taxon>Eukaryota</taxon>
        <taxon>Viridiplantae</taxon>
        <taxon>Streptophyta</taxon>
        <taxon>Embryophyta</taxon>
        <taxon>Tracheophyta</taxon>
        <taxon>Spermatophyta</taxon>
        <taxon>Magnoliopsida</taxon>
        <taxon>eudicotyledons</taxon>
        <taxon>Gunneridae</taxon>
        <taxon>Pentapetalae</taxon>
        <taxon>rosids</taxon>
        <taxon>fabids</taxon>
        <taxon>Malpighiales</taxon>
        <taxon>Salicaceae</taxon>
        <taxon>Saliceae</taxon>
        <taxon>Populus</taxon>
    </lineage>
</organism>
<sequence>MDRVVDTHRFIASTGPSLPVSAFWFCSESDSSVSPCNIDQTPSWIQIAKSLP</sequence>
<evidence type="ECO:0000313" key="2">
    <source>
        <dbReference type="Proteomes" id="UP001164929"/>
    </source>
</evidence>
<gene>
    <name evidence="1" type="ORF">NC653_023789</name>
</gene>
<dbReference type="AlphaFoldDB" id="A0AAD6MI30"/>
<dbReference type="EMBL" id="JAQIZT010000009">
    <property type="protein sequence ID" value="KAJ6985969.1"/>
    <property type="molecule type" value="Genomic_DNA"/>
</dbReference>
<accession>A0AAD6MI30</accession>
<comment type="caution">
    <text evidence="1">The sequence shown here is derived from an EMBL/GenBank/DDBJ whole genome shotgun (WGS) entry which is preliminary data.</text>
</comment>
<name>A0AAD6MI30_9ROSI</name>
<dbReference type="Proteomes" id="UP001164929">
    <property type="component" value="Chromosome 9"/>
</dbReference>
<protein>
    <submittedName>
        <fullName evidence="1">Uncharacterized protein</fullName>
    </submittedName>
</protein>
<keyword evidence="2" id="KW-1185">Reference proteome</keyword>